<sequence>MLIVGLLVTIVIWLGVGAFIFNCPTIGGVLIGVAVAMAYMAISNKLK</sequence>
<proteinExistence type="predicted"/>
<accession>A0A8S5TU89</accession>
<dbReference type="EMBL" id="BK015930">
    <property type="protein sequence ID" value="DAF85752.1"/>
    <property type="molecule type" value="Genomic_DNA"/>
</dbReference>
<evidence type="ECO:0000256" key="1">
    <source>
        <dbReference type="SAM" id="Phobius"/>
    </source>
</evidence>
<organism evidence="2">
    <name type="scientific">Siphoviridae sp. ctWT735</name>
    <dbReference type="NCBI Taxonomy" id="2825538"/>
    <lineage>
        <taxon>Viruses</taxon>
        <taxon>Duplodnaviria</taxon>
        <taxon>Heunggongvirae</taxon>
        <taxon>Uroviricota</taxon>
        <taxon>Caudoviricetes</taxon>
    </lineage>
</organism>
<feature type="transmembrane region" description="Helical" evidence="1">
    <location>
        <begin position="6"/>
        <end position="39"/>
    </location>
</feature>
<keyword evidence="1" id="KW-0812">Transmembrane</keyword>
<protein>
    <submittedName>
        <fullName evidence="2">Uncharacterized protein</fullName>
    </submittedName>
</protein>
<keyword evidence="1" id="KW-1133">Transmembrane helix</keyword>
<evidence type="ECO:0000313" key="2">
    <source>
        <dbReference type="EMBL" id="DAF85752.1"/>
    </source>
</evidence>
<name>A0A8S5TU89_9CAUD</name>
<keyword evidence="1" id="KW-0472">Membrane</keyword>
<reference evidence="2" key="1">
    <citation type="journal article" date="2021" name="Proc. Natl. Acad. Sci. U.S.A.">
        <title>A Catalog of Tens of Thousands of Viruses from Human Metagenomes Reveals Hidden Associations with Chronic Diseases.</title>
        <authorList>
            <person name="Tisza M.J."/>
            <person name="Buck C.B."/>
        </authorList>
    </citation>
    <scope>NUCLEOTIDE SEQUENCE</scope>
    <source>
        <strain evidence="2">CtWT735</strain>
    </source>
</reference>